<accession>A0A410S1B3</accession>
<name>A0A410S1B3_CORCK</name>
<proteinExistence type="predicted"/>
<reference evidence="1 2" key="1">
    <citation type="submission" date="2018-12" db="EMBL/GenBank/DDBJ databases">
        <title>Complete Genome Sequence of the Corallopyronin A producing Myxobacterium Corallococcus coralloides B035.</title>
        <authorList>
            <person name="Bouhired S.M."/>
            <person name="Rupp O."/>
            <person name="Blom J."/>
            <person name="Schaeberle T.F."/>
            <person name="Kehraus S."/>
            <person name="Schiefer A."/>
            <person name="Pfarr K."/>
            <person name="Goesmann A."/>
            <person name="Hoerauf A."/>
            <person name="Koenig G.M."/>
        </authorList>
    </citation>
    <scope>NUCLEOTIDE SEQUENCE [LARGE SCALE GENOMIC DNA]</scope>
    <source>
        <strain evidence="1 2">B035</strain>
    </source>
</reference>
<dbReference type="EMBL" id="CP034669">
    <property type="protein sequence ID" value="QAT87878.1"/>
    <property type="molecule type" value="Genomic_DNA"/>
</dbReference>
<protein>
    <submittedName>
        <fullName evidence="1">Uncharacterized protein</fullName>
    </submittedName>
</protein>
<sequence length="38" mass="4028">MGDVTRTRQGPGAVAHDDVNELIATATRLMQNGGSDSW</sequence>
<evidence type="ECO:0000313" key="2">
    <source>
        <dbReference type="Proteomes" id="UP000288758"/>
    </source>
</evidence>
<gene>
    <name evidence="1" type="ORF">EJ065_6349</name>
</gene>
<evidence type="ECO:0000313" key="1">
    <source>
        <dbReference type="EMBL" id="QAT87878.1"/>
    </source>
</evidence>
<organism evidence="1 2">
    <name type="scientific">Corallococcus coralloides</name>
    <name type="common">Myxococcus coralloides</name>
    <dbReference type="NCBI Taxonomy" id="184914"/>
    <lineage>
        <taxon>Bacteria</taxon>
        <taxon>Pseudomonadati</taxon>
        <taxon>Myxococcota</taxon>
        <taxon>Myxococcia</taxon>
        <taxon>Myxococcales</taxon>
        <taxon>Cystobacterineae</taxon>
        <taxon>Myxococcaceae</taxon>
        <taxon>Corallococcus</taxon>
    </lineage>
</organism>
<dbReference type="Proteomes" id="UP000288758">
    <property type="component" value="Chromosome"/>
</dbReference>
<dbReference type="AlphaFoldDB" id="A0A410S1B3"/>